<evidence type="ECO:0008006" key="4">
    <source>
        <dbReference type="Google" id="ProtNLM"/>
    </source>
</evidence>
<dbReference type="OrthoDB" id="4217619at2759"/>
<name>A0A9P4RDE9_9PLEO</name>
<dbReference type="InterPro" id="IPR009003">
    <property type="entry name" value="Peptidase_S1_PA"/>
</dbReference>
<dbReference type="PANTHER" id="PTHR43019">
    <property type="entry name" value="SERINE ENDOPROTEASE DEGS"/>
    <property type="match status" value="1"/>
</dbReference>
<protein>
    <recommendedName>
        <fullName evidence="4">AT hook domain-containing protein</fullName>
    </recommendedName>
</protein>
<dbReference type="EMBL" id="ML996098">
    <property type="protein sequence ID" value="KAF2741111.1"/>
    <property type="molecule type" value="Genomic_DNA"/>
</dbReference>
<feature type="region of interest" description="Disordered" evidence="1">
    <location>
        <begin position="1"/>
        <end position="58"/>
    </location>
</feature>
<sequence length="357" mass="38270">MSRKRRAPQQELIPNVEDPEPPLRQMVGKRRQAGSAEDPVILPSSPIQSEEHRKGTAITSLGSQSAIPAIAVLPEKLPSQLEGLTAKGVMLLQHKRRLLTNSPSQFQQLDELSEPESSNHGLLKNALDATLVFAQEEAGTAVCISSTGLLLTCSHCVATSPSSLSLSQPTWLLFSSGQTVRAITIHWDPHRDLALLQIVAAQLPPSHPPLLSRRPVFSFSFPAVPVVTSEPSKAANLLCIGHPGSEDLEVGRRGVATGYDVLHVSEGKFRGYAPGQDEQDNSEIGALMHDCWTYWGHSGAPLVGRGTRNGRGVGNDGVGRLVGLHSSWDEETGMRRGVGGEAVRGFLREVAPGVLEG</sequence>
<gene>
    <name evidence="2" type="ORF">EJ04DRAFT_558473</name>
</gene>
<dbReference type="AlphaFoldDB" id="A0A9P4RDE9"/>
<dbReference type="Proteomes" id="UP000799444">
    <property type="component" value="Unassembled WGS sequence"/>
</dbReference>
<evidence type="ECO:0000256" key="1">
    <source>
        <dbReference type="SAM" id="MobiDB-lite"/>
    </source>
</evidence>
<dbReference type="SUPFAM" id="SSF50494">
    <property type="entry name" value="Trypsin-like serine proteases"/>
    <property type="match status" value="1"/>
</dbReference>
<accession>A0A9P4RDE9</accession>
<dbReference type="Gene3D" id="2.40.10.120">
    <property type="match status" value="1"/>
</dbReference>
<organism evidence="2 3">
    <name type="scientific">Polyplosphaeria fusca</name>
    <dbReference type="NCBI Taxonomy" id="682080"/>
    <lineage>
        <taxon>Eukaryota</taxon>
        <taxon>Fungi</taxon>
        <taxon>Dikarya</taxon>
        <taxon>Ascomycota</taxon>
        <taxon>Pezizomycotina</taxon>
        <taxon>Dothideomycetes</taxon>
        <taxon>Pleosporomycetidae</taxon>
        <taxon>Pleosporales</taxon>
        <taxon>Tetraplosphaeriaceae</taxon>
        <taxon>Polyplosphaeria</taxon>
    </lineage>
</organism>
<dbReference type="Pfam" id="PF13365">
    <property type="entry name" value="Trypsin_2"/>
    <property type="match status" value="1"/>
</dbReference>
<evidence type="ECO:0000313" key="3">
    <source>
        <dbReference type="Proteomes" id="UP000799444"/>
    </source>
</evidence>
<reference evidence="2" key="1">
    <citation type="journal article" date="2020" name="Stud. Mycol.">
        <title>101 Dothideomycetes genomes: a test case for predicting lifestyles and emergence of pathogens.</title>
        <authorList>
            <person name="Haridas S."/>
            <person name="Albert R."/>
            <person name="Binder M."/>
            <person name="Bloem J."/>
            <person name="Labutti K."/>
            <person name="Salamov A."/>
            <person name="Andreopoulos B."/>
            <person name="Baker S."/>
            <person name="Barry K."/>
            <person name="Bills G."/>
            <person name="Bluhm B."/>
            <person name="Cannon C."/>
            <person name="Castanera R."/>
            <person name="Culley D."/>
            <person name="Daum C."/>
            <person name="Ezra D."/>
            <person name="Gonzalez J."/>
            <person name="Henrissat B."/>
            <person name="Kuo A."/>
            <person name="Liang C."/>
            <person name="Lipzen A."/>
            <person name="Lutzoni F."/>
            <person name="Magnuson J."/>
            <person name="Mondo S."/>
            <person name="Nolan M."/>
            <person name="Ohm R."/>
            <person name="Pangilinan J."/>
            <person name="Park H.-J."/>
            <person name="Ramirez L."/>
            <person name="Alfaro M."/>
            <person name="Sun H."/>
            <person name="Tritt A."/>
            <person name="Yoshinaga Y."/>
            <person name="Zwiers L.-H."/>
            <person name="Turgeon B."/>
            <person name="Goodwin S."/>
            <person name="Spatafora J."/>
            <person name="Crous P."/>
            <person name="Grigoriev I."/>
        </authorList>
    </citation>
    <scope>NUCLEOTIDE SEQUENCE</scope>
    <source>
        <strain evidence="2">CBS 125425</strain>
    </source>
</reference>
<keyword evidence="3" id="KW-1185">Reference proteome</keyword>
<dbReference type="PANTHER" id="PTHR43019:SF23">
    <property type="entry name" value="PROTEASE DO-LIKE 5, CHLOROPLASTIC"/>
    <property type="match status" value="1"/>
</dbReference>
<proteinExistence type="predicted"/>
<comment type="caution">
    <text evidence="2">The sequence shown here is derived from an EMBL/GenBank/DDBJ whole genome shotgun (WGS) entry which is preliminary data.</text>
</comment>
<evidence type="ECO:0000313" key="2">
    <source>
        <dbReference type="EMBL" id="KAF2741111.1"/>
    </source>
</evidence>